<gene>
    <name evidence="2" type="ORF">B0H16DRAFT_1324966</name>
</gene>
<reference evidence="2" key="1">
    <citation type="submission" date="2023-03" db="EMBL/GenBank/DDBJ databases">
        <title>Massive genome expansion in bonnet fungi (Mycena s.s.) driven by repeated elements and novel gene families across ecological guilds.</title>
        <authorList>
            <consortium name="Lawrence Berkeley National Laboratory"/>
            <person name="Harder C.B."/>
            <person name="Miyauchi S."/>
            <person name="Viragh M."/>
            <person name="Kuo A."/>
            <person name="Thoen E."/>
            <person name="Andreopoulos B."/>
            <person name="Lu D."/>
            <person name="Skrede I."/>
            <person name="Drula E."/>
            <person name="Henrissat B."/>
            <person name="Morin E."/>
            <person name="Kohler A."/>
            <person name="Barry K."/>
            <person name="LaButti K."/>
            <person name="Morin E."/>
            <person name="Salamov A."/>
            <person name="Lipzen A."/>
            <person name="Mereny Z."/>
            <person name="Hegedus B."/>
            <person name="Baldrian P."/>
            <person name="Stursova M."/>
            <person name="Weitz H."/>
            <person name="Taylor A."/>
            <person name="Grigoriev I.V."/>
            <person name="Nagy L.G."/>
            <person name="Martin F."/>
            <person name="Kauserud H."/>
        </authorList>
    </citation>
    <scope>NUCLEOTIDE SEQUENCE</scope>
    <source>
        <strain evidence="2">CBHHK182m</strain>
    </source>
</reference>
<dbReference type="Pfam" id="PF20231">
    <property type="entry name" value="DUF6589"/>
    <property type="match status" value="1"/>
</dbReference>
<comment type="caution">
    <text evidence="2">The sequence shown here is derived from an EMBL/GenBank/DDBJ whole genome shotgun (WGS) entry which is preliminary data.</text>
</comment>
<name>A0AAD7ID71_9AGAR</name>
<protein>
    <recommendedName>
        <fullName evidence="1">DUF6589 domain-containing protein</fullName>
    </recommendedName>
</protein>
<keyword evidence="3" id="KW-1185">Reference proteome</keyword>
<evidence type="ECO:0000259" key="1">
    <source>
        <dbReference type="Pfam" id="PF20231"/>
    </source>
</evidence>
<evidence type="ECO:0000313" key="2">
    <source>
        <dbReference type="EMBL" id="KAJ7739405.1"/>
    </source>
</evidence>
<sequence>MDAADLEFLFSEELPLEPDDSEAHIGNESDFFTFSDDEEEIADPIQVTHSRNRRVRLEGTDMVDKVNNVLHIIQQQGLDLAIFLDAVCWGDAACISDSKIQFARTGLMVSDELPGILQRCYNPPRRGQKGKGKRPAGGRRALLDFATHCVSDTIDREMKMSAHLFLSPPEELSEKHLTTLDFEEMRDLMQIHAPVLWRVLRRAAYTPTQVTRNKHKDPDMVVLHMISQAQYTRSNRRGRVAKLWSIYLKACGLSARAFDALHALGILMSHKWTADAYGTLSDVAMDEVRSAIHVFPWVITHDNMNVALRVFSQRLHNQSHFISGCAYTVWLLPIRAALAPDTNRLFQLFRAQNCGQVFDFGDILYGTEAADDHLEALSIDHVLRILLDSPDFFDYAHRNDILFDTPIAIHQLLGTLENVIKMYILRTSTYEEASYEGTLNVMNDTFQQLLINSKDEQTRTALERVICWIGDQLTIERLRGLWKYRHEDHNSFDRLDYMIPIFGWFHLVMAFANSLHKPRVQYLGSSASIGSLRQAFDVLKRKGLISQSTKGPFWHNLDEALHHISEAHFRASWLDVGKVKNLADLKAKSPAELRNLAGELIQTYASREAVNKVDRMKPDQRDTVYRQWTMWNMDILPYLILRKAIKAGDVGIIEDLLPTLLFRFAGGGNPKYAIEMLELFQGLKREWPEGLRYYIKEFCWLFTRTGLPNNWLPFDLGQEENIADIKVNYRSMGPGATMEYMGKVSPAIPTLRKIQRHMETQFKTNTRGARHGVPNKEEDVAKVATHYAASKLHTFERGRKLKTAQAEDFISIGANNLERLKTIDVWFARRSHARATGEDWSDDQDSLFLEPLLADLAS</sequence>
<proteinExistence type="predicted"/>
<dbReference type="EMBL" id="JARKIB010000107">
    <property type="protein sequence ID" value="KAJ7739405.1"/>
    <property type="molecule type" value="Genomic_DNA"/>
</dbReference>
<accession>A0AAD7ID71</accession>
<dbReference type="InterPro" id="IPR046496">
    <property type="entry name" value="DUF6589"/>
</dbReference>
<organism evidence="2 3">
    <name type="scientific">Mycena metata</name>
    <dbReference type="NCBI Taxonomy" id="1033252"/>
    <lineage>
        <taxon>Eukaryota</taxon>
        <taxon>Fungi</taxon>
        <taxon>Dikarya</taxon>
        <taxon>Basidiomycota</taxon>
        <taxon>Agaricomycotina</taxon>
        <taxon>Agaricomycetes</taxon>
        <taxon>Agaricomycetidae</taxon>
        <taxon>Agaricales</taxon>
        <taxon>Marasmiineae</taxon>
        <taxon>Mycenaceae</taxon>
        <taxon>Mycena</taxon>
    </lineage>
</organism>
<feature type="domain" description="DUF6589" evidence="1">
    <location>
        <begin position="362"/>
        <end position="771"/>
    </location>
</feature>
<dbReference type="AlphaFoldDB" id="A0AAD7ID71"/>
<evidence type="ECO:0000313" key="3">
    <source>
        <dbReference type="Proteomes" id="UP001215598"/>
    </source>
</evidence>
<dbReference type="Proteomes" id="UP001215598">
    <property type="component" value="Unassembled WGS sequence"/>
</dbReference>